<accession>A0AAV5DG00</accession>
<reference evidence="1" key="2">
    <citation type="submission" date="2021-12" db="EMBL/GenBank/DDBJ databases">
        <title>Resequencing data analysis of finger millet.</title>
        <authorList>
            <person name="Hatakeyama M."/>
            <person name="Aluri S."/>
            <person name="Balachadran M.T."/>
            <person name="Sivarajan S.R."/>
            <person name="Poveda L."/>
            <person name="Shimizu-Inatsugi R."/>
            <person name="Schlapbach R."/>
            <person name="Sreeman S.M."/>
            <person name="Shimizu K.K."/>
        </authorList>
    </citation>
    <scope>NUCLEOTIDE SEQUENCE</scope>
</reference>
<dbReference type="EMBL" id="BQKI01000017">
    <property type="protein sequence ID" value="GJN09868.1"/>
    <property type="molecule type" value="Genomic_DNA"/>
</dbReference>
<proteinExistence type="predicted"/>
<gene>
    <name evidence="1" type="primary">ga27914</name>
    <name evidence="1" type="ORF">PR202_ga27914</name>
</gene>
<evidence type="ECO:0000313" key="2">
    <source>
        <dbReference type="Proteomes" id="UP001054889"/>
    </source>
</evidence>
<sequence>MTTYVIAQCQASAACTLLGKLGSTEHYAPVSEDRTCSACSRPATRARGGRCFADVRRHNMSIEAVLRAIRPATVEQMREEVIRLIPRDDPRAPKLEMLKDAFRSKS</sequence>
<comment type="caution">
    <text evidence="1">The sequence shown here is derived from an EMBL/GenBank/DDBJ whole genome shotgun (WGS) entry which is preliminary data.</text>
</comment>
<dbReference type="AlphaFoldDB" id="A0AAV5DG00"/>
<keyword evidence="2" id="KW-1185">Reference proteome</keyword>
<reference evidence="1" key="1">
    <citation type="journal article" date="2018" name="DNA Res.">
        <title>Multiple hybrid de novo genome assembly of finger millet, an orphan allotetraploid crop.</title>
        <authorList>
            <person name="Hatakeyama M."/>
            <person name="Aluri S."/>
            <person name="Balachadran M.T."/>
            <person name="Sivarajan S.R."/>
            <person name="Patrignani A."/>
            <person name="Gruter S."/>
            <person name="Poveda L."/>
            <person name="Shimizu-Inatsugi R."/>
            <person name="Baeten J."/>
            <person name="Francoijs K.J."/>
            <person name="Nataraja K.N."/>
            <person name="Reddy Y.A.N."/>
            <person name="Phadnis S."/>
            <person name="Ravikumar R.L."/>
            <person name="Schlapbach R."/>
            <person name="Sreeman S.M."/>
            <person name="Shimizu K.K."/>
        </authorList>
    </citation>
    <scope>NUCLEOTIDE SEQUENCE</scope>
</reference>
<evidence type="ECO:0000313" key="1">
    <source>
        <dbReference type="EMBL" id="GJN09868.1"/>
    </source>
</evidence>
<name>A0AAV5DG00_ELECO</name>
<organism evidence="1 2">
    <name type="scientific">Eleusine coracana subsp. coracana</name>
    <dbReference type="NCBI Taxonomy" id="191504"/>
    <lineage>
        <taxon>Eukaryota</taxon>
        <taxon>Viridiplantae</taxon>
        <taxon>Streptophyta</taxon>
        <taxon>Embryophyta</taxon>
        <taxon>Tracheophyta</taxon>
        <taxon>Spermatophyta</taxon>
        <taxon>Magnoliopsida</taxon>
        <taxon>Liliopsida</taxon>
        <taxon>Poales</taxon>
        <taxon>Poaceae</taxon>
        <taxon>PACMAD clade</taxon>
        <taxon>Chloridoideae</taxon>
        <taxon>Cynodonteae</taxon>
        <taxon>Eleusininae</taxon>
        <taxon>Eleusine</taxon>
    </lineage>
</organism>
<protein>
    <submittedName>
        <fullName evidence="1">Uncharacterized protein</fullName>
    </submittedName>
</protein>
<dbReference type="Proteomes" id="UP001054889">
    <property type="component" value="Unassembled WGS sequence"/>
</dbReference>